<feature type="active site" description="Proton donor/acceptor" evidence="1">
    <location>
        <position position="93"/>
    </location>
</feature>
<sequence>MSTLTALPPGVTHRLVLLRHGEPSERARGRCYGKLDVGLSEAGRAQVRAVGARLAGSSFASIYASPRVRARESAALLGLCPPEAVRVDPRFSELDFGEFEGLRYEEVEARYPEAYAEWMRSPTTMRFPKGESFAQMQARVLAGVAELRERHAGEAVLLASHGGVGRIILAAALAMADADIFRIGQDYANLSWIDLYGDTPIVRALNWTPDQPQ</sequence>
<protein>
    <submittedName>
        <fullName evidence="3">Phosphoglycerate/bisphosphoglycerate mutase</fullName>
    </submittedName>
</protein>
<name>A6GCV8_9BACT</name>
<keyword evidence="4" id="KW-1185">Reference proteome</keyword>
<dbReference type="PANTHER" id="PTHR48100:SF62">
    <property type="entry name" value="GLUCOSYL-3-PHOSPHOGLYCERATE PHOSPHATASE"/>
    <property type="match status" value="1"/>
</dbReference>
<dbReference type="OrthoDB" id="9781415at2"/>
<evidence type="ECO:0000313" key="4">
    <source>
        <dbReference type="Proteomes" id="UP000005801"/>
    </source>
</evidence>
<dbReference type="SUPFAM" id="SSF53254">
    <property type="entry name" value="Phosphoglycerate mutase-like"/>
    <property type="match status" value="1"/>
</dbReference>
<dbReference type="SMART" id="SM00855">
    <property type="entry name" value="PGAM"/>
    <property type="match status" value="1"/>
</dbReference>
<organism evidence="3 4">
    <name type="scientific">Plesiocystis pacifica SIR-1</name>
    <dbReference type="NCBI Taxonomy" id="391625"/>
    <lineage>
        <taxon>Bacteria</taxon>
        <taxon>Pseudomonadati</taxon>
        <taxon>Myxococcota</taxon>
        <taxon>Polyangia</taxon>
        <taxon>Nannocystales</taxon>
        <taxon>Nannocystaceae</taxon>
        <taxon>Plesiocystis</taxon>
    </lineage>
</organism>
<dbReference type="InterPro" id="IPR029033">
    <property type="entry name" value="His_PPase_superfam"/>
</dbReference>
<dbReference type="eggNOG" id="COG0406">
    <property type="taxonomic scope" value="Bacteria"/>
</dbReference>
<feature type="active site" description="Tele-phosphohistidine intermediate" evidence="1">
    <location>
        <position position="20"/>
    </location>
</feature>
<dbReference type="EMBL" id="ABCS01000068">
    <property type="protein sequence ID" value="EDM76282.1"/>
    <property type="molecule type" value="Genomic_DNA"/>
</dbReference>
<dbReference type="PANTHER" id="PTHR48100">
    <property type="entry name" value="BROAD-SPECIFICITY PHOSPHATASE YOR283W-RELATED"/>
    <property type="match status" value="1"/>
</dbReference>
<dbReference type="Proteomes" id="UP000005801">
    <property type="component" value="Unassembled WGS sequence"/>
</dbReference>
<dbReference type="Pfam" id="PF00300">
    <property type="entry name" value="His_Phos_1"/>
    <property type="match status" value="1"/>
</dbReference>
<dbReference type="GO" id="GO:0005737">
    <property type="term" value="C:cytoplasm"/>
    <property type="evidence" value="ECO:0007669"/>
    <property type="project" value="TreeGrafter"/>
</dbReference>
<dbReference type="InterPro" id="IPR013078">
    <property type="entry name" value="His_Pase_superF_clade-1"/>
</dbReference>
<gene>
    <name evidence="3" type="ORF">PPSIR1_07817</name>
</gene>
<dbReference type="STRING" id="391625.PPSIR1_07817"/>
<evidence type="ECO:0000313" key="3">
    <source>
        <dbReference type="EMBL" id="EDM76282.1"/>
    </source>
</evidence>
<dbReference type="Gene3D" id="3.40.50.1240">
    <property type="entry name" value="Phosphoglycerate mutase-like"/>
    <property type="match status" value="1"/>
</dbReference>
<dbReference type="GO" id="GO:0016791">
    <property type="term" value="F:phosphatase activity"/>
    <property type="evidence" value="ECO:0007669"/>
    <property type="project" value="TreeGrafter"/>
</dbReference>
<evidence type="ECO:0000256" key="1">
    <source>
        <dbReference type="PIRSR" id="PIRSR613078-1"/>
    </source>
</evidence>
<dbReference type="RefSeq" id="WP_006974549.1">
    <property type="nucleotide sequence ID" value="NZ_ABCS01000068.1"/>
</dbReference>
<dbReference type="CDD" id="cd07067">
    <property type="entry name" value="HP_PGM_like"/>
    <property type="match status" value="1"/>
</dbReference>
<dbReference type="AlphaFoldDB" id="A6GCV8"/>
<comment type="caution">
    <text evidence="3">The sequence shown here is derived from an EMBL/GenBank/DDBJ whole genome shotgun (WGS) entry which is preliminary data.</text>
</comment>
<proteinExistence type="predicted"/>
<reference evidence="3 4" key="1">
    <citation type="submission" date="2007-06" db="EMBL/GenBank/DDBJ databases">
        <authorList>
            <person name="Shimkets L."/>
            <person name="Ferriera S."/>
            <person name="Johnson J."/>
            <person name="Kravitz S."/>
            <person name="Beeson K."/>
            <person name="Sutton G."/>
            <person name="Rogers Y.-H."/>
            <person name="Friedman R."/>
            <person name="Frazier M."/>
            <person name="Venter J.C."/>
        </authorList>
    </citation>
    <scope>NUCLEOTIDE SEQUENCE [LARGE SCALE GENOMIC DNA]</scope>
    <source>
        <strain evidence="3 4">SIR-1</strain>
    </source>
</reference>
<accession>A6GCV8</accession>
<evidence type="ECO:0000256" key="2">
    <source>
        <dbReference type="PIRSR" id="PIRSR613078-2"/>
    </source>
</evidence>
<feature type="binding site" evidence="2">
    <location>
        <position position="69"/>
    </location>
    <ligand>
        <name>substrate</name>
    </ligand>
</feature>
<dbReference type="InterPro" id="IPR050275">
    <property type="entry name" value="PGM_Phosphatase"/>
</dbReference>